<dbReference type="InterPro" id="IPR003819">
    <property type="entry name" value="TauD/TfdA-like"/>
</dbReference>
<dbReference type="Proteomes" id="UP001470809">
    <property type="component" value="Chromosome"/>
</dbReference>
<evidence type="ECO:0000256" key="3">
    <source>
        <dbReference type="ARBA" id="ARBA00022723"/>
    </source>
</evidence>
<evidence type="ECO:0000259" key="7">
    <source>
        <dbReference type="Pfam" id="PF02668"/>
    </source>
</evidence>
<evidence type="ECO:0000256" key="1">
    <source>
        <dbReference type="ARBA" id="ARBA00001954"/>
    </source>
</evidence>
<dbReference type="Pfam" id="PF02668">
    <property type="entry name" value="TauD"/>
    <property type="match status" value="1"/>
</dbReference>
<keyword evidence="3" id="KW-0479">Metal-binding</keyword>
<dbReference type="GO" id="GO:0045329">
    <property type="term" value="P:carnitine biosynthetic process"/>
    <property type="evidence" value="ECO:0007669"/>
    <property type="project" value="TreeGrafter"/>
</dbReference>
<keyword evidence="5" id="KW-0560">Oxidoreductase</keyword>
<keyword evidence="4 8" id="KW-0223">Dioxygenase</keyword>
<dbReference type="AlphaFoldDB" id="A0AAN0NM98"/>
<evidence type="ECO:0000256" key="2">
    <source>
        <dbReference type="ARBA" id="ARBA00008654"/>
    </source>
</evidence>
<dbReference type="EMBL" id="CP151767">
    <property type="protein sequence ID" value="WZU69599.2"/>
    <property type="molecule type" value="Genomic_DNA"/>
</dbReference>
<evidence type="ECO:0000256" key="4">
    <source>
        <dbReference type="ARBA" id="ARBA00022964"/>
    </source>
</evidence>
<dbReference type="InterPro" id="IPR050411">
    <property type="entry name" value="AlphaKG_dependent_hydroxylases"/>
</dbReference>
<dbReference type="InterPro" id="IPR038492">
    <property type="entry name" value="GBBH-like_N_sf"/>
</dbReference>
<evidence type="ECO:0000256" key="6">
    <source>
        <dbReference type="ARBA" id="ARBA00023004"/>
    </source>
</evidence>
<dbReference type="RefSeq" id="WP_373635439.1">
    <property type="nucleotide sequence ID" value="NZ_CP151767.2"/>
</dbReference>
<dbReference type="GO" id="GO:0016706">
    <property type="term" value="F:2-oxoglutarate-dependent dioxygenase activity"/>
    <property type="evidence" value="ECO:0007669"/>
    <property type="project" value="UniProtKB-ARBA"/>
</dbReference>
<comment type="similarity">
    <text evidence="2">Belongs to the gamma-BBH/TMLD family.</text>
</comment>
<dbReference type="Gene3D" id="3.30.2020.30">
    <property type="match status" value="1"/>
</dbReference>
<name>A0AAN0NM98_9RHOB</name>
<dbReference type="KEGG" id="yrh:AABB31_15690"/>
<dbReference type="SUPFAM" id="SSF51197">
    <property type="entry name" value="Clavaminate synthase-like"/>
    <property type="match status" value="1"/>
</dbReference>
<keyword evidence="6" id="KW-0408">Iron</keyword>
<dbReference type="GO" id="GO:0046872">
    <property type="term" value="F:metal ion binding"/>
    <property type="evidence" value="ECO:0007669"/>
    <property type="project" value="UniProtKB-KW"/>
</dbReference>
<protein>
    <submittedName>
        <fullName evidence="8">TauD/TfdA family dioxygenase</fullName>
    </submittedName>
</protein>
<gene>
    <name evidence="8" type="ORF">AABB31_15690</name>
</gene>
<dbReference type="Gene3D" id="3.60.130.10">
    <property type="entry name" value="Clavaminate synthase-like"/>
    <property type="match status" value="1"/>
</dbReference>
<evidence type="ECO:0000256" key="5">
    <source>
        <dbReference type="ARBA" id="ARBA00023002"/>
    </source>
</evidence>
<organism evidence="8 9">
    <name type="scientific">Yoonia rhodophyticola</name>
    <dbReference type="NCBI Taxonomy" id="3137370"/>
    <lineage>
        <taxon>Bacteria</taxon>
        <taxon>Pseudomonadati</taxon>
        <taxon>Pseudomonadota</taxon>
        <taxon>Alphaproteobacteria</taxon>
        <taxon>Rhodobacterales</taxon>
        <taxon>Paracoccaceae</taxon>
        <taxon>Yoonia</taxon>
    </lineage>
</organism>
<reference evidence="8" key="1">
    <citation type="submission" date="2024-08" db="EMBL/GenBank/DDBJ databases">
        <title>Phylogenomic analyses of a clade within the roseobacter group suggest taxonomic reassignments of species of the genera Aestuariivita, Citreicella, Loktanella, Nautella, Pelagibaca, Ruegeria, Thalassobius, Thiobacimonas and Tropicibacter, and the proposal o.</title>
        <authorList>
            <person name="Jeon C.O."/>
        </authorList>
    </citation>
    <scope>NUCLEOTIDE SEQUENCE</scope>
    <source>
        <strain evidence="8">SS1-5</strain>
    </source>
</reference>
<dbReference type="PANTHER" id="PTHR10696">
    <property type="entry name" value="GAMMA-BUTYROBETAINE HYDROXYLASE-RELATED"/>
    <property type="match status" value="1"/>
</dbReference>
<accession>A0AAN0NM98</accession>
<comment type="cofactor">
    <cofactor evidence="1">
        <name>Fe(2+)</name>
        <dbReference type="ChEBI" id="CHEBI:29033"/>
    </cofactor>
</comment>
<keyword evidence="9" id="KW-1185">Reference proteome</keyword>
<dbReference type="InterPro" id="IPR042098">
    <property type="entry name" value="TauD-like_sf"/>
</dbReference>
<sequence>MKDAAELPITPDFDTWPVTHDAVSVAPERGALRITWSDDQVSLHHPLLLAENDPSPRVLHPLSRETVLNPVDFAPDLQVAAAKILPNGAICVRWSHGDTTSTFHPGWLRGHAYFGEMPETPKPILWTAEEQPGPPTFHGPAALDDPKVMLAWLCALRDYGVARLENLPDQDGLLVEIAQRIGTIRGTNFGPTYTLEIKDDPDSNAYTANSLPQHIDLPTRECPPGLQFLYCRTNTTTGGEGLYVDAYRVAKDMRREEPAHFRALCEIPWTYNNRAKTNSYKASGPVVELDADDQITSVRYNTWLRSPFVGPIEEQDRAYRAYRAFAARAQHDRYLMKIVYRRGDLLGFDNRRALHGRNGYDAKGGSRYIEGLYSDRDDLYSAIRTLQRQIG</sequence>
<evidence type="ECO:0000313" key="8">
    <source>
        <dbReference type="EMBL" id="WZU69599.2"/>
    </source>
</evidence>
<feature type="domain" description="TauD/TfdA-like" evidence="7">
    <location>
        <begin position="137"/>
        <end position="373"/>
    </location>
</feature>
<proteinExistence type="inferred from homology"/>
<dbReference type="PANTHER" id="PTHR10696:SF25">
    <property type="entry name" value="OXIDOREDUCTASE AIM17-RELATED"/>
    <property type="match status" value="1"/>
</dbReference>
<evidence type="ECO:0000313" key="9">
    <source>
        <dbReference type="Proteomes" id="UP001470809"/>
    </source>
</evidence>